<dbReference type="RefSeq" id="WP_380536025.1">
    <property type="nucleotide sequence ID" value="NZ_JBHFAB010000008.1"/>
</dbReference>
<evidence type="ECO:0000313" key="1">
    <source>
        <dbReference type="EMBL" id="MFC1417706.1"/>
    </source>
</evidence>
<dbReference type="Proteomes" id="UP001592531">
    <property type="component" value="Unassembled WGS sequence"/>
</dbReference>
<comment type="caution">
    <text evidence="1">The sequence shown here is derived from an EMBL/GenBank/DDBJ whole genome shotgun (WGS) entry which is preliminary data.</text>
</comment>
<proteinExistence type="predicted"/>
<accession>A0ABV6VVB5</accession>
<sequence>MTYQDRRALHLHPGEPGQLLASVHGVVTADLAQRIADRLIGAMVAGIREVHVDVDQGNPLSAACAAVLFFPLLQTARSREPAVVLTVHRADSRTRSRLREVGLDRFLAYSELPV</sequence>
<evidence type="ECO:0000313" key="2">
    <source>
        <dbReference type="Proteomes" id="UP001592531"/>
    </source>
</evidence>
<reference evidence="1 2" key="1">
    <citation type="submission" date="2024-09" db="EMBL/GenBank/DDBJ databases">
        <authorList>
            <person name="Lee S.D."/>
        </authorList>
    </citation>
    <scope>NUCLEOTIDE SEQUENCE [LARGE SCALE GENOMIC DNA]</scope>
    <source>
        <strain evidence="1 2">N8-3</strain>
    </source>
</reference>
<evidence type="ECO:0008006" key="3">
    <source>
        <dbReference type="Google" id="ProtNLM"/>
    </source>
</evidence>
<name>A0ABV6VVB5_9ACTN</name>
<dbReference type="EMBL" id="JBHFAB010000008">
    <property type="protein sequence ID" value="MFC1417706.1"/>
    <property type="molecule type" value="Genomic_DNA"/>
</dbReference>
<organism evidence="1 2">
    <name type="scientific">Streptacidiphilus cavernicola</name>
    <dbReference type="NCBI Taxonomy" id="3342716"/>
    <lineage>
        <taxon>Bacteria</taxon>
        <taxon>Bacillati</taxon>
        <taxon>Actinomycetota</taxon>
        <taxon>Actinomycetes</taxon>
        <taxon>Kitasatosporales</taxon>
        <taxon>Streptomycetaceae</taxon>
        <taxon>Streptacidiphilus</taxon>
    </lineage>
</organism>
<gene>
    <name evidence="1" type="ORF">ACEZDE_13765</name>
</gene>
<keyword evidence="2" id="KW-1185">Reference proteome</keyword>
<protein>
    <recommendedName>
        <fullName evidence="3">STAS domain-containing protein</fullName>
    </recommendedName>
</protein>